<sequence>MASSREGTSNAALDPSQSQRSKRHRSTIESEGSDVPKPKRTQQSQALHAQESPDADDPAPSSQTYNLLRTNNKHRPGKVYKQGTVELRQGQAQKEVQSKALKAKSPAQPITRQTSTILSGLTRKYLKEQEGYNVHDTYHPHQSNKDFAFPYLSPPSSEIDVPADAYQILGVGDHGSDVERNRGGDFDEQAGPIDDVVLGTDDSDCTGDEVDRGIVDQDGDITLGDGSQRMRVGATDDDIEGSQYGSVNGADGGEDGMDIDEGLYRVGPPTMFFAEDPIQDPRRSVINGRDDSWTREHPWELPPDVRDWKGDFSSTDDEEPAKKKLTPARKDAVAITSRNRVISEDKDKDEGIPERIQRTKGKGKQKQQGRDPRRPERDESSEIPTESEDGNGGDMDTSEDEESVIKKATPAQKKRAKGKAAKGRTDSREDEEPKTKKPTASEKRAIKVNAARERAFGEEKKREENTARETHGGSKKKEKQKKQKVASALNPDWRNAIKKQAPEKKKPTHRRQDSNIVGGFDDDDVAQDGLSSHLKDDPLRVRRQVVGVVVPYQELAPSLQPNKVSSSRTKADRVPQSTSRSDKPPPVGLEDPAESSDLPEFLTTRKPTSPGNGQIIEKPAVSQASQKSKQKAQKPTRQAFDGEDDADAESEPDIPVPPSSVSSKPKRTPKTQTPSSSTRRLLAASSNDHKPSTRLPSMPVSGRKNSAKGSRSLSSASKSVKADHRTNQKQPKSQQRRHSRGHGGSADEGQFNDDVKGDNDGRVGRKKRKAVVKPEGEMHEWQKQVVKDSRFRAMIMHYFGLLKDPWVNNISKTQNRLPEVVQKMVKCLYEDVEFTVTDECPLVEDIRVILSDWRSYFFKVSARVVQAAFLNPELGIMESVKGKWVESLDAVAVAKLAEESVTHGKHLYGEPDSNPELCKRPYQSHFVLETFVCAHQKKIEESRLSEVFNPISFPFPYGALELATYARYRPRIAHAAKSSRAFSTVPKIRSRKSQKDAESGGEVPEGGSDSDDVE</sequence>
<feature type="compositionally biased region" description="Acidic residues" evidence="1">
    <location>
        <begin position="641"/>
        <end position="652"/>
    </location>
</feature>
<feature type="compositionally biased region" description="Polar residues" evidence="1">
    <location>
        <begin position="1"/>
        <end position="19"/>
    </location>
</feature>
<accession>A0AAD5YD62</accession>
<feature type="region of interest" description="Disordered" evidence="1">
    <location>
        <begin position="979"/>
        <end position="1014"/>
    </location>
</feature>
<feature type="compositionally biased region" description="Low complexity" evidence="1">
    <location>
        <begin position="675"/>
        <end position="686"/>
    </location>
</feature>
<dbReference type="AlphaFoldDB" id="A0AAD5YD62"/>
<evidence type="ECO:0000313" key="3">
    <source>
        <dbReference type="Proteomes" id="UP001212997"/>
    </source>
</evidence>
<feature type="compositionally biased region" description="Basic residues" evidence="1">
    <location>
        <begin position="473"/>
        <end position="484"/>
    </location>
</feature>
<feature type="compositionally biased region" description="Basic and acidic residues" evidence="1">
    <location>
        <begin position="279"/>
        <end position="310"/>
    </location>
</feature>
<protein>
    <submittedName>
        <fullName evidence="2">Uncharacterized protein</fullName>
    </submittedName>
</protein>
<evidence type="ECO:0000313" key="2">
    <source>
        <dbReference type="EMBL" id="KAJ3475786.1"/>
    </source>
</evidence>
<feature type="region of interest" description="Disordered" evidence="1">
    <location>
        <begin position="206"/>
        <end position="775"/>
    </location>
</feature>
<feature type="compositionally biased region" description="Acidic residues" evidence="1">
    <location>
        <begin position="381"/>
        <end position="402"/>
    </location>
</feature>
<feature type="region of interest" description="Disordered" evidence="1">
    <location>
        <begin position="1"/>
        <end position="115"/>
    </location>
</feature>
<feature type="compositionally biased region" description="Polar residues" evidence="1">
    <location>
        <begin position="559"/>
        <end position="568"/>
    </location>
</feature>
<dbReference type="Proteomes" id="UP001212997">
    <property type="component" value="Unassembled WGS sequence"/>
</dbReference>
<feature type="compositionally biased region" description="Basic and acidic residues" evidence="1">
    <location>
        <begin position="753"/>
        <end position="763"/>
    </location>
</feature>
<name>A0AAD5YD62_9APHY</name>
<gene>
    <name evidence="2" type="ORF">NLI96_g11605</name>
</gene>
<feature type="compositionally biased region" description="Basic and acidic residues" evidence="1">
    <location>
        <begin position="341"/>
        <end position="357"/>
    </location>
</feature>
<feature type="compositionally biased region" description="Low complexity" evidence="1">
    <location>
        <begin position="707"/>
        <end position="719"/>
    </location>
</feature>
<feature type="compositionally biased region" description="Basic and acidic residues" evidence="1">
    <location>
        <begin position="368"/>
        <end position="380"/>
    </location>
</feature>
<feature type="compositionally biased region" description="Basic and acidic residues" evidence="1">
    <location>
        <begin position="423"/>
        <end position="472"/>
    </location>
</feature>
<feature type="compositionally biased region" description="Basic residues" evidence="1">
    <location>
        <begin position="412"/>
        <end position="422"/>
    </location>
</feature>
<feature type="compositionally biased region" description="Polar residues" evidence="1">
    <location>
        <begin position="60"/>
        <end position="70"/>
    </location>
</feature>
<comment type="caution">
    <text evidence="2">The sequence shown here is derived from an EMBL/GenBank/DDBJ whole genome shotgun (WGS) entry which is preliminary data.</text>
</comment>
<feature type="compositionally biased region" description="Acidic residues" evidence="1">
    <location>
        <begin position="252"/>
        <end position="261"/>
    </location>
</feature>
<proteinExistence type="predicted"/>
<keyword evidence="3" id="KW-1185">Reference proteome</keyword>
<feature type="compositionally biased region" description="Basic and acidic residues" evidence="1">
    <location>
        <begin position="500"/>
        <end position="513"/>
    </location>
</feature>
<evidence type="ECO:0000256" key="1">
    <source>
        <dbReference type="SAM" id="MobiDB-lite"/>
    </source>
</evidence>
<reference evidence="2" key="1">
    <citation type="submission" date="2022-07" db="EMBL/GenBank/DDBJ databases">
        <title>Genome Sequence of Physisporinus lineatus.</title>
        <authorList>
            <person name="Buettner E."/>
        </authorList>
    </citation>
    <scope>NUCLEOTIDE SEQUENCE</scope>
    <source>
        <strain evidence="2">VT162</strain>
    </source>
</reference>
<dbReference type="EMBL" id="JANAWD010000799">
    <property type="protein sequence ID" value="KAJ3475786.1"/>
    <property type="molecule type" value="Genomic_DNA"/>
</dbReference>
<organism evidence="2 3">
    <name type="scientific">Meripilus lineatus</name>
    <dbReference type="NCBI Taxonomy" id="2056292"/>
    <lineage>
        <taxon>Eukaryota</taxon>
        <taxon>Fungi</taxon>
        <taxon>Dikarya</taxon>
        <taxon>Basidiomycota</taxon>
        <taxon>Agaricomycotina</taxon>
        <taxon>Agaricomycetes</taxon>
        <taxon>Polyporales</taxon>
        <taxon>Meripilaceae</taxon>
        <taxon>Meripilus</taxon>
    </lineage>
</organism>
<feature type="compositionally biased region" description="Basic residues" evidence="1">
    <location>
        <begin position="358"/>
        <end position="367"/>
    </location>
</feature>